<keyword evidence="5 7" id="KW-0472">Membrane</keyword>
<feature type="compositionally biased region" description="Acidic residues" evidence="6">
    <location>
        <begin position="377"/>
        <end position="386"/>
    </location>
</feature>
<evidence type="ECO:0000313" key="9">
    <source>
        <dbReference type="Proteomes" id="UP000317494"/>
    </source>
</evidence>
<dbReference type="Pfam" id="PF01544">
    <property type="entry name" value="CorA"/>
    <property type="match status" value="1"/>
</dbReference>
<sequence length="773" mass="85404">MVTPLASPNIRETACALYHYRSRKGPIANASATLQAASQCSSNAASAVAMTARDDESAFAVDGTDHYTEHDATSPLLASAAPPPRTSTTSSSTATLSPARNSISHAIDNTHGLRDPISNMLPHASTTTTTTTTTTSTATTSTATILTQDIGAAYSFSHDHLSSAPRQSTTTTVNVVSSRPYGAAASGSSAAALPPTPTTPHSASRTKGRTHSVHANSLPELLLHHNHNSNIEHPPGNNGHSCPEASRASADPNQPRSLSLEPEDYAVLKGHPMSSFPIRVFAPLTADHEIPHNNANGSATNRSLCKSLPRFSLPNISLSPTRQSVPPPHSYVHINHQSSNISHAQDSEPHLQQQYQSQQLLSSPTVQQEESSAGQGTDDENDDSADDWVDMSIEIDFIAIEHHIMAAGLQHPRACPVATGSPRLRPATFGRRSGYGINNDNLIRKIYSQEKDERFVFYSEKTGVLKANAFEAIDFAKFDQPIADILRCSTFWLDITEPSHQELNSLCKLFNIHALTEEDIESDEIREKCEVFRNYYFVVFRTFEQHEIAFLRPIQMFIVVFRECVLSFHHRPVPHTINVLKRIEQLRPYGMTISPEWISYAIIDDVTDFFQPLLRYTELEVDTIDDLVLILKESEQSDMLQRIGHARKNRCGERMAPGSETVLYLGDIQDHILTMLQNVFHYETTISRSHSNYLASITIEITQASNKTNDVVMRMTALASVLIPLNVITGLWGMNVFVPGQGQDNYYWFFGIVTCMAVIAGTSFWLVRRHNVL</sequence>
<dbReference type="Gene3D" id="1.20.58.340">
    <property type="entry name" value="Magnesium transport protein CorA, transmembrane region"/>
    <property type="match status" value="3"/>
</dbReference>
<dbReference type="STRING" id="286115.A0A507CNI4"/>
<name>A0A507CNI4_9FUNG</name>
<dbReference type="CDD" id="cd12829">
    <property type="entry name" value="Alr1p-like"/>
    <property type="match status" value="1"/>
</dbReference>
<comment type="subcellular location">
    <subcellularLocation>
        <location evidence="1">Membrane</location>
        <topology evidence="1">Multi-pass membrane protein</topology>
    </subcellularLocation>
</comment>
<feature type="compositionally biased region" description="Low complexity" evidence="6">
    <location>
        <begin position="73"/>
        <end position="99"/>
    </location>
</feature>
<dbReference type="InterPro" id="IPR044089">
    <property type="entry name" value="Alr1-like"/>
</dbReference>
<dbReference type="PANTHER" id="PTHR21535">
    <property type="entry name" value="MAGNESIUM AND COBALT TRANSPORT PROTEIN/MITOCHONDRIAL IMPORT INNER MEMBRANE TRANSLOCASE SUBUNIT TIM8"/>
    <property type="match status" value="1"/>
</dbReference>
<keyword evidence="9" id="KW-1185">Reference proteome</keyword>
<dbReference type="VEuPathDB" id="FungiDB:SeMB42_g05899"/>
<accession>A0A507CNI4</accession>
<protein>
    <recommendedName>
        <fullName evidence="10">Magnesium transporter</fullName>
    </recommendedName>
</protein>
<feature type="region of interest" description="Disordered" evidence="6">
    <location>
        <begin position="340"/>
        <end position="386"/>
    </location>
</feature>
<dbReference type="InterPro" id="IPR002523">
    <property type="entry name" value="MgTranspt_CorA/ZnTranspt_ZntB"/>
</dbReference>
<evidence type="ECO:0000256" key="1">
    <source>
        <dbReference type="ARBA" id="ARBA00004141"/>
    </source>
</evidence>
<gene>
    <name evidence="8" type="ORF">SeMB42_g05899</name>
</gene>
<dbReference type="EMBL" id="QEAN01000303">
    <property type="protein sequence ID" value="TPX40699.1"/>
    <property type="molecule type" value="Genomic_DNA"/>
</dbReference>
<dbReference type="PANTHER" id="PTHR21535:SF51">
    <property type="entry name" value="MANGANESE RESISTANCE PROTEIN MNR2"/>
    <property type="match status" value="1"/>
</dbReference>
<dbReference type="AlphaFoldDB" id="A0A507CNI4"/>
<feature type="compositionally biased region" description="Low complexity" evidence="6">
    <location>
        <begin position="351"/>
        <end position="363"/>
    </location>
</feature>
<dbReference type="InterPro" id="IPR045863">
    <property type="entry name" value="CorA_TM1_TM2"/>
</dbReference>
<feature type="transmembrane region" description="Helical" evidence="7">
    <location>
        <begin position="715"/>
        <end position="734"/>
    </location>
</feature>
<evidence type="ECO:0000256" key="2">
    <source>
        <dbReference type="ARBA" id="ARBA00009765"/>
    </source>
</evidence>
<keyword evidence="4 7" id="KW-1133">Transmembrane helix</keyword>
<evidence type="ECO:0008006" key="10">
    <source>
        <dbReference type="Google" id="ProtNLM"/>
    </source>
</evidence>
<evidence type="ECO:0000256" key="5">
    <source>
        <dbReference type="ARBA" id="ARBA00023136"/>
    </source>
</evidence>
<feature type="transmembrane region" description="Helical" evidence="7">
    <location>
        <begin position="746"/>
        <end position="767"/>
    </location>
</feature>
<proteinExistence type="inferred from homology"/>
<organism evidence="8 9">
    <name type="scientific">Synchytrium endobioticum</name>
    <dbReference type="NCBI Taxonomy" id="286115"/>
    <lineage>
        <taxon>Eukaryota</taxon>
        <taxon>Fungi</taxon>
        <taxon>Fungi incertae sedis</taxon>
        <taxon>Chytridiomycota</taxon>
        <taxon>Chytridiomycota incertae sedis</taxon>
        <taxon>Chytridiomycetes</taxon>
        <taxon>Synchytriales</taxon>
        <taxon>Synchytriaceae</taxon>
        <taxon>Synchytrium</taxon>
    </lineage>
</organism>
<feature type="region of interest" description="Disordered" evidence="6">
    <location>
        <begin position="226"/>
        <end position="258"/>
    </location>
</feature>
<comment type="caution">
    <text evidence="8">The sequence shown here is derived from an EMBL/GenBank/DDBJ whole genome shotgun (WGS) entry which is preliminary data.</text>
</comment>
<evidence type="ECO:0000256" key="3">
    <source>
        <dbReference type="ARBA" id="ARBA00022692"/>
    </source>
</evidence>
<feature type="region of interest" description="Disordered" evidence="6">
    <location>
        <begin position="67"/>
        <end position="99"/>
    </location>
</feature>
<reference evidence="8 9" key="1">
    <citation type="journal article" date="2019" name="Sci. Rep.">
        <title>Comparative genomics of chytrid fungi reveal insights into the obligate biotrophic and pathogenic lifestyle of Synchytrium endobioticum.</title>
        <authorList>
            <person name="van de Vossenberg B.T.L.H."/>
            <person name="Warris S."/>
            <person name="Nguyen H.D.T."/>
            <person name="van Gent-Pelzer M.P.E."/>
            <person name="Joly D.L."/>
            <person name="van de Geest H.C."/>
            <person name="Bonants P.J.M."/>
            <person name="Smith D.S."/>
            <person name="Levesque C.A."/>
            <person name="van der Lee T.A.J."/>
        </authorList>
    </citation>
    <scope>NUCLEOTIDE SEQUENCE [LARGE SCALE GENOMIC DNA]</scope>
    <source>
        <strain evidence="8 9">MB42</strain>
    </source>
</reference>
<dbReference type="GO" id="GO:0015095">
    <property type="term" value="F:magnesium ion transmembrane transporter activity"/>
    <property type="evidence" value="ECO:0007669"/>
    <property type="project" value="InterPro"/>
</dbReference>
<feature type="compositionally biased region" description="Polar residues" evidence="6">
    <location>
        <begin position="364"/>
        <end position="375"/>
    </location>
</feature>
<evidence type="ECO:0000256" key="6">
    <source>
        <dbReference type="SAM" id="MobiDB-lite"/>
    </source>
</evidence>
<evidence type="ECO:0000256" key="4">
    <source>
        <dbReference type="ARBA" id="ARBA00022989"/>
    </source>
</evidence>
<dbReference type="GO" id="GO:0010961">
    <property type="term" value="P:intracellular magnesium ion homeostasis"/>
    <property type="evidence" value="ECO:0007669"/>
    <property type="project" value="TreeGrafter"/>
</dbReference>
<dbReference type="GO" id="GO:0016020">
    <property type="term" value="C:membrane"/>
    <property type="evidence" value="ECO:0007669"/>
    <property type="project" value="UniProtKB-SubCell"/>
</dbReference>
<comment type="similarity">
    <text evidence="2">Belongs to the CorA metal ion transporter (MIT) (TC 1.A.35) family.</text>
</comment>
<feature type="region of interest" description="Disordered" evidence="6">
    <location>
        <begin position="181"/>
        <end position="212"/>
    </location>
</feature>
<dbReference type="Gene3D" id="3.30.460.20">
    <property type="entry name" value="CorA soluble domain-like"/>
    <property type="match status" value="1"/>
</dbReference>
<dbReference type="SUPFAM" id="SSF143865">
    <property type="entry name" value="CorA soluble domain-like"/>
    <property type="match status" value="1"/>
</dbReference>
<dbReference type="InterPro" id="IPR045861">
    <property type="entry name" value="CorA_cytoplasmic_dom"/>
</dbReference>
<evidence type="ECO:0000256" key="7">
    <source>
        <dbReference type="SAM" id="Phobius"/>
    </source>
</evidence>
<keyword evidence="3 7" id="KW-0812">Transmembrane</keyword>
<dbReference type="SUPFAM" id="SSF144083">
    <property type="entry name" value="Magnesium transport protein CorA, transmembrane region"/>
    <property type="match status" value="1"/>
</dbReference>
<feature type="compositionally biased region" description="Low complexity" evidence="6">
    <location>
        <begin position="181"/>
        <end position="203"/>
    </location>
</feature>
<dbReference type="Proteomes" id="UP000317494">
    <property type="component" value="Unassembled WGS sequence"/>
</dbReference>
<evidence type="ECO:0000313" key="8">
    <source>
        <dbReference type="EMBL" id="TPX40699.1"/>
    </source>
</evidence>